<dbReference type="InterPro" id="IPR052934">
    <property type="entry name" value="Methyl-DNA_Rec/Restrict_Enz"/>
</dbReference>
<evidence type="ECO:0000259" key="1">
    <source>
        <dbReference type="Pfam" id="PF07728"/>
    </source>
</evidence>
<organism evidence="3 4">
    <name type="scientific">Heyndrickxia acidicola</name>
    <dbReference type="NCBI Taxonomy" id="209389"/>
    <lineage>
        <taxon>Bacteria</taxon>
        <taxon>Bacillati</taxon>
        <taxon>Bacillota</taxon>
        <taxon>Bacilli</taxon>
        <taxon>Bacillales</taxon>
        <taxon>Bacillaceae</taxon>
        <taxon>Heyndrickxia</taxon>
    </lineage>
</organism>
<keyword evidence="4" id="KW-1185">Reference proteome</keyword>
<dbReference type="Proteomes" id="UP001341444">
    <property type="component" value="Unassembled WGS sequence"/>
</dbReference>
<gene>
    <name evidence="3" type="ORF">P4T90_14265</name>
</gene>
<evidence type="ECO:0000313" key="3">
    <source>
        <dbReference type="EMBL" id="MED1204209.1"/>
    </source>
</evidence>
<dbReference type="PANTHER" id="PTHR37291">
    <property type="entry name" value="5-METHYLCYTOSINE-SPECIFIC RESTRICTION ENZYME B"/>
    <property type="match status" value="1"/>
</dbReference>
<feature type="domain" description="ATPase dynein-related AAA" evidence="1">
    <location>
        <begin position="512"/>
        <end position="664"/>
    </location>
</feature>
<comment type="caution">
    <text evidence="3">The sequence shown here is derived from an EMBL/GenBank/DDBJ whole genome shotgun (WGS) entry which is preliminary data.</text>
</comment>
<dbReference type="RefSeq" id="WP_066264059.1">
    <property type="nucleotide sequence ID" value="NZ_JARMAB010000020.1"/>
</dbReference>
<evidence type="ECO:0000259" key="2">
    <source>
        <dbReference type="Pfam" id="PF12102"/>
    </source>
</evidence>
<dbReference type="EMBL" id="JARMAB010000020">
    <property type="protein sequence ID" value="MED1204209.1"/>
    <property type="molecule type" value="Genomic_DNA"/>
</dbReference>
<reference evidence="3 4" key="1">
    <citation type="submission" date="2023-03" db="EMBL/GenBank/DDBJ databases">
        <title>Bacillus Genome Sequencing.</title>
        <authorList>
            <person name="Dunlap C."/>
        </authorList>
    </citation>
    <scope>NUCLEOTIDE SEQUENCE [LARGE SCALE GENOMIC DNA]</scope>
    <source>
        <strain evidence="3 4">B-23453</strain>
    </source>
</reference>
<dbReference type="PANTHER" id="PTHR37291:SF1">
    <property type="entry name" value="TYPE IV METHYL-DIRECTED RESTRICTION ENZYME ECOKMCRB SUBUNIT"/>
    <property type="match status" value="1"/>
</dbReference>
<feature type="domain" description="Type IV methyl-directed restriction enzyme EcoKMcrB subunit DNA-binding" evidence="2">
    <location>
        <begin position="287"/>
        <end position="456"/>
    </location>
</feature>
<dbReference type="InterPro" id="IPR011704">
    <property type="entry name" value="ATPase_dyneun-rel_AAA"/>
</dbReference>
<dbReference type="Pfam" id="PF12102">
    <property type="entry name" value="MrcB_N"/>
    <property type="match status" value="1"/>
</dbReference>
<accession>A0ABU6MIS2</accession>
<proteinExistence type="predicted"/>
<evidence type="ECO:0000313" key="4">
    <source>
        <dbReference type="Proteomes" id="UP001341444"/>
    </source>
</evidence>
<dbReference type="SUPFAM" id="SSF52540">
    <property type="entry name" value="P-loop containing nucleoside triphosphate hydrolases"/>
    <property type="match status" value="1"/>
</dbReference>
<dbReference type="InterPro" id="IPR027417">
    <property type="entry name" value="P-loop_NTPase"/>
</dbReference>
<dbReference type="Gene3D" id="3.30.920.90">
    <property type="match status" value="1"/>
</dbReference>
<dbReference type="InterPro" id="IPR021961">
    <property type="entry name" value="McrB_DNA-bd"/>
</dbReference>
<dbReference type="Gene3D" id="3.40.50.300">
    <property type="entry name" value="P-loop containing nucleotide triphosphate hydrolases"/>
    <property type="match status" value="1"/>
</dbReference>
<protein>
    <submittedName>
        <fullName evidence="3">DUF3578 domain-containing protein</fullName>
    </submittedName>
</protein>
<sequence>MLEKLLIEYAKKTTKILTLSQQPNWIVKVTDKGLHVETERSRKTFEEGNRQEPWDLIPLDFLELAWSEFTNVRHASSKDFIKTNPRYSFFMSFFEKLPFIEKTMKGQAIAIRLKEFTTDQLPEAAFDSVKEFLDDTLKGKINPKSISKDFKSDKEKRLKSRARQGLKILGILNESFDPNTILIEKYQQAENKKDLIKVQILKQEYFKIFVEILYVIPHFTMEDKLKCLVEMGMLIVRNSRGENLMLESVSEYRTRNILGWLVKTGVIDEEWVPIINEEVRPLLLRFINEYEVAKKGPFAGSPLGYVVRNDLPKAFEKLNFINKENYIIKGSVGQGNWAVIPWIAVMNKNITTTTQRGYYIVYLLSEDSKRLYLTFAQGVTETTQEQMEKIILTFRNEIQVSERFKKDSDFNLGNSGLAKKYQKSVAAYIEYTTDNFPSENQILSDLKDMLNYYEQFIELKENSIEPSNPQKFSLSMEDLVNHIHSYINHKGFYYSLDSIKNLYLCLKTKPFVILSGISGTGKTQIIKLFAESIGATEQNGQFKLIPVRPDWSDGSDLIGFEDLKGEFKPGPLTKILQEANRAENHDKPYFILLDEMNLARVEYYFSDLLSVMESREKKDGEYISTPIVEREEVGKLMLRNNIYLIGTVNMDETTHPFSPKVLDRANTIEYNEVNLDHFNFLTELESIEPVAISNQLLAGEFLKLKDAFLEHETLIREVTTWLVDINKILELTNAHFGYRVRDEICFYMIYNEQGQLMPRNQAFDSQLFQKVLPRLTGNDAKSEQVLKNLYQFCTTHEWENGLLLTDKEVRYPKTAKKLSSMIEKIQNDGFTSFWLS</sequence>
<name>A0ABU6MIS2_9BACI</name>
<dbReference type="Pfam" id="PF07728">
    <property type="entry name" value="AAA_5"/>
    <property type="match status" value="1"/>
</dbReference>